<dbReference type="Gene3D" id="1.10.10.10">
    <property type="entry name" value="Winged helix-like DNA-binding domain superfamily/Winged helix DNA-binding domain"/>
    <property type="match status" value="1"/>
</dbReference>
<gene>
    <name evidence="5" type="ORF">V5O49_08915</name>
</gene>
<dbReference type="PROSITE" id="PS50949">
    <property type="entry name" value="HTH_GNTR"/>
    <property type="match status" value="1"/>
</dbReference>
<dbReference type="Proteomes" id="UP001310387">
    <property type="component" value="Unassembled WGS sequence"/>
</dbReference>
<dbReference type="InterPro" id="IPR011711">
    <property type="entry name" value="GntR_C"/>
</dbReference>
<dbReference type="SMART" id="SM00895">
    <property type="entry name" value="FCD"/>
    <property type="match status" value="1"/>
</dbReference>
<dbReference type="EMBL" id="JBAGLP010000117">
    <property type="protein sequence ID" value="MEG3615237.1"/>
    <property type="molecule type" value="Genomic_DNA"/>
</dbReference>
<dbReference type="InterPro" id="IPR008920">
    <property type="entry name" value="TF_FadR/GntR_C"/>
</dbReference>
<comment type="caution">
    <text evidence="5">The sequence shown here is derived from an EMBL/GenBank/DDBJ whole genome shotgun (WGS) entry which is preliminary data.</text>
</comment>
<dbReference type="CDD" id="cd07377">
    <property type="entry name" value="WHTH_GntR"/>
    <property type="match status" value="1"/>
</dbReference>
<evidence type="ECO:0000313" key="5">
    <source>
        <dbReference type="EMBL" id="MEG3615237.1"/>
    </source>
</evidence>
<evidence type="ECO:0000256" key="2">
    <source>
        <dbReference type="ARBA" id="ARBA00023125"/>
    </source>
</evidence>
<dbReference type="Pfam" id="PF00392">
    <property type="entry name" value="GntR"/>
    <property type="match status" value="1"/>
</dbReference>
<organism evidence="5 6">
    <name type="scientific">Isoptericola haloaureus</name>
    <dbReference type="NCBI Taxonomy" id="1542902"/>
    <lineage>
        <taxon>Bacteria</taxon>
        <taxon>Bacillati</taxon>
        <taxon>Actinomycetota</taxon>
        <taxon>Actinomycetes</taxon>
        <taxon>Micrococcales</taxon>
        <taxon>Promicromonosporaceae</taxon>
        <taxon>Isoptericola</taxon>
    </lineage>
</organism>
<dbReference type="Pfam" id="PF07729">
    <property type="entry name" value="FCD"/>
    <property type="match status" value="1"/>
</dbReference>
<name>A0ABU7Z6U7_9MICO</name>
<keyword evidence="6" id="KW-1185">Reference proteome</keyword>
<evidence type="ECO:0000313" key="6">
    <source>
        <dbReference type="Proteomes" id="UP001310387"/>
    </source>
</evidence>
<keyword evidence="1" id="KW-0805">Transcription regulation</keyword>
<dbReference type="InterPro" id="IPR000524">
    <property type="entry name" value="Tscrpt_reg_HTH_GntR"/>
</dbReference>
<sequence length="226" mass="25468">MAVSKADQCYEILRQGIMEGTFAPGHRLVIDKLAREYGISSVPWRESLRRLEAEGWIDIVRNAGAVVKTFDTDSWEQTMQLLARLEGYATALSAPRLSGDELDHARHLNHEMRRALEGFDPARFGALNRQFHQLLCSRCDDPRLSSLVTDEWTRLEIIRRSAFWYAPGRALASLAEHDGLIDLIAGGADPDVIETAARRHELNTVVAIHEHERQLAEEDDRASAEA</sequence>
<dbReference type="SMART" id="SM00345">
    <property type="entry name" value="HTH_GNTR"/>
    <property type="match status" value="1"/>
</dbReference>
<keyword evidence="2" id="KW-0238">DNA-binding</keyword>
<dbReference type="SUPFAM" id="SSF48008">
    <property type="entry name" value="GntR ligand-binding domain-like"/>
    <property type="match status" value="1"/>
</dbReference>
<keyword evidence="3" id="KW-0804">Transcription</keyword>
<protein>
    <submittedName>
        <fullName evidence="5">GntR family transcriptional regulator</fullName>
    </submittedName>
</protein>
<reference evidence="5" key="1">
    <citation type="journal article" date="2024" name="Antonie Van Leeuwenhoek">
        <title>Isoptericola haloaureus sp. nov., a dimorphic actinobacterium isolated from mangrove sediments of southeast India, implicating biosaline agricultural significance through nitrogen fixation and salt tolerance genes.</title>
        <authorList>
            <person name="Prathaban M."/>
            <person name="Prathiviraj R."/>
            <person name="Ravichandran M."/>
            <person name="Natarajan S.D."/>
            <person name="Sobanaa M."/>
            <person name="Hari Krishna Kumar S."/>
            <person name="Chandrasekar V."/>
            <person name="Selvin J."/>
        </authorList>
    </citation>
    <scope>NUCLEOTIDE SEQUENCE</scope>
    <source>
        <strain evidence="5">MP1014</strain>
    </source>
</reference>
<evidence type="ECO:0000259" key="4">
    <source>
        <dbReference type="PROSITE" id="PS50949"/>
    </source>
</evidence>
<reference evidence="5" key="2">
    <citation type="submission" date="2024-02" db="EMBL/GenBank/DDBJ databases">
        <authorList>
            <person name="Prathaban M."/>
            <person name="Mythili R."/>
            <person name="Sharmila Devi N."/>
            <person name="Sobanaa M."/>
            <person name="Prathiviraj R."/>
            <person name="Selvin J."/>
        </authorList>
    </citation>
    <scope>NUCLEOTIDE SEQUENCE</scope>
    <source>
        <strain evidence="5">MP1014</strain>
    </source>
</reference>
<dbReference type="SUPFAM" id="SSF46785">
    <property type="entry name" value="Winged helix' DNA-binding domain"/>
    <property type="match status" value="1"/>
</dbReference>
<dbReference type="RefSeq" id="WP_332901911.1">
    <property type="nucleotide sequence ID" value="NZ_JBAGLP010000117.1"/>
</dbReference>
<feature type="domain" description="HTH gntR-type" evidence="4">
    <location>
        <begin position="3"/>
        <end position="70"/>
    </location>
</feature>
<dbReference type="PANTHER" id="PTHR43537">
    <property type="entry name" value="TRANSCRIPTIONAL REGULATOR, GNTR FAMILY"/>
    <property type="match status" value="1"/>
</dbReference>
<dbReference type="Gene3D" id="1.20.120.530">
    <property type="entry name" value="GntR ligand-binding domain-like"/>
    <property type="match status" value="1"/>
</dbReference>
<accession>A0ABU7Z6U7</accession>
<evidence type="ECO:0000256" key="1">
    <source>
        <dbReference type="ARBA" id="ARBA00023015"/>
    </source>
</evidence>
<dbReference type="InterPro" id="IPR036388">
    <property type="entry name" value="WH-like_DNA-bd_sf"/>
</dbReference>
<proteinExistence type="predicted"/>
<dbReference type="PANTHER" id="PTHR43537:SF24">
    <property type="entry name" value="GLUCONATE OPERON TRANSCRIPTIONAL REPRESSOR"/>
    <property type="match status" value="1"/>
</dbReference>
<evidence type="ECO:0000256" key="3">
    <source>
        <dbReference type="ARBA" id="ARBA00023163"/>
    </source>
</evidence>
<dbReference type="InterPro" id="IPR036390">
    <property type="entry name" value="WH_DNA-bd_sf"/>
</dbReference>